<name>A0A8T1X0V3_9STRA</name>
<sequence>MKLHNFIAVAAAVVTAIGAATIEHDKVQPFAQPHPVTISEKVAIRFKPSLAVEGGCHPYPAVNAAGEINGGLKPSGSPSGGCEKPKLGSQIYGRAGWHNDLWAIMYAWYFPKDDPRIWSSHRHDWESIVVWIDNPDANPPVIQAIAVWGDDYSSFDVTTRYEDFVNGSSPNIRYNSEASLTDYRIDLVFLDDSAEFQDLIMWEQLTGEARLALERTDFGDTKVPFNDATFQSRLDGAWPSKLTKRSS</sequence>
<evidence type="ECO:0000256" key="3">
    <source>
        <dbReference type="ARBA" id="ARBA00022525"/>
    </source>
</evidence>
<evidence type="ECO:0000256" key="2">
    <source>
        <dbReference type="ARBA" id="ARBA00009520"/>
    </source>
</evidence>
<organism evidence="6 7">
    <name type="scientific">Phytophthora boehmeriae</name>
    <dbReference type="NCBI Taxonomy" id="109152"/>
    <lineage>
        <taxon>Eukaryota</taxon>
        <taxon>Sar</taxon>
        <taxon>Stramenopiles</taxon>
        <taxon>Oomycota</taxon>
        <taxon>Peronosporomycetes</taxon>
        <taxon>Peronosporales</taxon>
        <taxon>Peronosporaceae</taxon>
        <taxon>Phytophthora</taxon>
    </lineage>
</organism>
<keyword evidence="7" id="KW-1185">Reference proteome</keyword>
<evidence type="ECO:0000256" key="5">
    <source>
        <dbReference type="SAM" id="SignalP"/>
    </source>
</evidence>
<gene>
    <name evidence="6" type="ORF">PHYBOEH_007588</name>
</gene>
<dbReference type="AlphaFoldDB" id="A0A8T1X0V3"/>
<dbReference type="PIRSF" id="PIRSF029958">
    <property type="entry name" value="Necrosis-inducing_protein"/>
    <property type="match status" value="1"/>
</dbReference>
<dbReference type="Proteomes" id="UP000693981">
    <property type="component" value="Unassembled WGS sequence"/>
</dbReference>
<reference evidence="6" key="1">
    <citation type="submission" date="2021-02" db="EMBL/GenBank/DDBJ databases">
        <authorList>
            <person name="Palmer J.M."/>
        </authorList>
    </citation>
    <scope>NUCLEOTIDE SEQUENCE</scope>
    <source>
        <strain evidence="6">SCRP23</strain>
    </source>
</reference>
<dbReference type="PANTHER" id="PTHR33657">
    <property type="entry name" value="DOMAIN PROTEIN, PUTATIVE (AFU_ORTHOLOGUE AFUA_5G00600)-RELATED"/>
    <property type="match status" value="1"/>
</dbReference>
<comment type="similarity">
    <text evidence="2">Belongs to the Necrosis inducing protein (NPP1) family.</text>
</comment>
<keyword evidence="3" id="KW-0964">Secreted</keyword>
<dbReference type="InterPro" id="IPR008701">
    <property type="entry name" value="NPP1"/>
</dbReference>
<keyword evidence="5" id="KW-0732">Signal</keyword>
<evidence type="ECO:0008006" key="8">
    <source>
        <dbReference type="Google" id="ProtNLM"/>
    </source>
</evidence>
<feature type="signal peptide" evidence="5">
    <location>
        <begin position="1"/>
        <end position="19"/>
    </location>
</feature>
<accession>A0A8T1X0V3</accession>
<dbReference type="PANTHER" id="PTHR33657:SF8">
    <property type="entry name" value="DOMAIN PROTEIN, PUTATIVE (AFU_ORTHOLOGUE AFUA_5G00600)-RELATED"/>
    <property type="match status" value="1"/>
</dbReference>
<comment type="subcellular location">
    <subcellularLocation>
        <location evidence="1">Secreted</location>
    </subcellularLocation>
</comment>
<dbReference type="EMBL" id="JAGDFL010000042">
    <property type="protein sequence ID" value="KAG7399902.1"/>
    <property type="molecule type" value="Genomic_DNA"/>
</dbReference>
<dbReference type="Pfam" id="PF05630">
    <property type="entry name" value="NPP1"/>
    <property type="match status" value="1"/>
</dbReference>
<evidence type="ECO:0000313" key="7">
    <source>
        <dbReference type="Proteomes" id="UP000693981"/>
    </source>
</evidence>
<evidence type="ECO:0000256" key="4">
    <source>
        <dbReference type="ARBA" id="ARBA00023026"/>
    </source>
</evidence>
<comment type="caution">
    <text evidence="6">The sequence shown here is derived from an EMBL/GenBank/DDBJ whole genome shotgun (WGS) entry which is preliminary data.</text>
</comment>
<keyword evidence="4" id="KW-0843">Virulence</keyword>
<proteinExistence type="inferred from homology"/>
<feature type="chain" id="PRO_5035883290" description="Necrosis inducing-like protein NPP1 type" evidence="5">
    <location>
        <begin position="20"/>
        <end position="247"/>
    </location>
</feature>
<dbReference type="OrthoDB" id="89086at2759"/>
<dbReference type="GO" id="GO:0005576">
    <property type="term" value="C:extracellular region"/>
    <property type="evidence" value="ECO:0007669"/>
    <property type="project" value="UniProtKB-SubCell"/>
</dbReference>
<evidence type="ECO:0000313" key="6">
    <source>
        <dbReference type="EMBL" id="KAG7399902.1"/>
    </source>
</evidence>
<evidence type="ECO:0000256" key="1">
    <source>
        <dbReference type="ARBA" id="ARBA00004613"/>
    </source>
</evidence>
<protein>
    <recommendedName>
        <fullName evidence="8">Necrosis inducing-like protein NPP1 type</fullName>
    </recommendedName>
</protein>